<dbReference type="GO" id="GO:0016491">
    <property type="term" value="F:oxidoreductase activity"/>
    <property type="evidence" value="ECO:0007669"/>
    <property type="project" value="InterPro"/>
</dbReference>
<dbReference type="InterPro" id="IPR029039">
    <property type="entry name" value="Flavoprotein-like_sf"/>
</dbReference>
<dbReference type="AlphaFoldDB" id="A0AA97F7A0"/>
<gene>
    <name evidence="4" type="ORF">RB602_11970</name>
</gene>
<organism evidence="4 5">
    <name type="scientific">Alterisphingorhabdus coralli</name>
    <dbReference type="NCBI Taxonomy" id="3071408"/>
    <lineage>
        <taxon>Bacteria</taxon>
        <taxon>Pseudomonadati</taxon>
        <taxon>Pseudomonadota</taxon>
        <taxon>Alphaproteobacteria</taxon>
        <taxon>Sphingomonadales</taxon>
        <taxon>Sphingomonadaceae</taxon>
        <taxon>Alterisphingorhabdus (ex Yan et al. 2024)</taxon>
    </lineage>
</organism>
<dbReference type="InterPro" id="IPR005025">
    <property type="entry name" value="FMN_Rdtase-like_dom"/>
</dbReference>
<dbReference type="PROSITE" id="PS50902">
    <property type="entry name" value="FLAVODOXIN_LIKE"/>
    <property type="match status" value="1"/>
</dbReference>
<evidence type="ECO:0000313" key="4">
    <source>
        <dbReference type="EMBL" id="WOE74557.1"/>
    </source>
</evidence>
<name>A0AA97F7A0_9SPHN</name>
<dbReference type="KEGG" id="acoa:RB602_11970"/>
<evidence type="ECO:0000256" key="1">
    <source>
        <dbReference type="ARBA" id="ARBA00022630"/>
    </source>
</evidence>
<dbReference type="Gene3D" id="3.40.50.360">
    <property type="match status" value="1"/>
</dbReference>
<dbReference type="Proteomes" id="UP001302429">
    <property type="component" value="Chromosome"/>
</dbReference>
<keyword evidence="5" id="KW-1185">Reference proteome</keyword>
<dbReference type="RefSeq" id="WP_317080815.1">
    <property type="nucleotide sequence ID" value="NZ_CP136594.1"/>
</dbReference>
<dbReference type="GO" id="GO:0010181">
    <property type="term" value="F:FMN binding"/>
    <property type="evidence" value="ECO:0007669"/>
    <property type="project" value="InterPro"/>
</dbReference>
<protein>
    <submittedName>
        <fullName evidence="4">Flavodoxin family protein</fullName>
    </submittedName>
</protein>
<evidence type="ECO:0000256" key="2">
    <source>
        <dbReference type="ARBA" id="ARBA00022643"/>
    </source>
</evidence>
<accession>A0AA97F7A0</accession>
<keyword evidence="1" id="KW-0285">Flavoprotein</keyword>
<dbReference type="SUPFAM" id="SSF52218">
    <property type="entry name" value="Flavoproteins"/>
    <property type="match status" value="1"/>
</dbReference>
<evidence type="ECO:0000259" key="3">
    <source>
        <dbReference type="PROSITE" id="PS50902"/>
    </source>
</evidence>
<dbReference type="EMBL" id="CP136594">
    <property type="protein sequence ID" value="WOE74557.1"/>
    <property type="molecule type" value="Genomic_DNA"/>
</dbReference>
<dbReference type="InterPro" id="IPR008254">
    <property type="entry name" value="Flavodoxin/NO_synth"/>
</dbReference>
<evidence type="ECO:0000313" key="5">
    <source>
        <dbReference type="Proteomes" id="UP001302429"/>
    </source>
</evidence>
<sequence>MQRTLAIIWFSRTGAAKALAEAAYQGALSAGGVLTHLVEASDANVDLMLETDGYIFACPENLAAIAGGMKEFFDSHYYPLLGRIEGRPYAAIIAAGSDGENARKQLERIATGWRLKRVMDSMIVNTQAQTAEEILAPKTIPQAQRDAAEDMGAALANGLEMGVF</sequence>
<proteinExistence type="predicted"/>
<reference evidence="4 5" key="1">
    <citation type="submission" date="2023-10" db="EMBL/GenBank/DDBJ databases">
        <title>Complete genome sequence of a Sphingomonadaceae bacterium.</title>
        <authorList>
            <person name="Yan C."/>
        </authorList>
    </citation>
    <scope>NUCLEOTIDE SEQUENCE [LARGE SCALE GENOMIC DNA]</scope>
    <source>
        <strain evidence="4 5">SCSIO 66989</strain>
    </source>
</reference>
<feature type="domain" description="Flavodoxin-like" evidence="3">
    <location>
        <begin position="5"/>
        <end position="164"/>
    </location>
</feature>
<keyword evidence="2" id="KW-0288">FMN</keyword>
<dbReference type="Pfam" id="PF03358">
    <property type="entry name" value="FMN_red"/>
    <property type="match status" value="1"/>
</dbReference>